<dbReference type="CDD" id="cd02801">
    <property type="entry name" value="DUS_like_FMN"/>
    <property type="match status" value="1"/>
</dbReference>
<feature type="region of interest" description="Disordered" evidence="15">
    <location>
        <begin position="349"/>
        <end position="389"/>
    </location>
</feature>
<evidence type="ECO:0000259" key="16">
    <source>
        <dbReference type="Pfam" id="PF01207"/>
    </source>
</evidence>
<dbReference type="Pfam" id="PF01207">
    <property type="entry name" value="Dus"/>
    <property type="match status" value="1"/>
</dbReference>
<keyword evidence="14" id="KW-0547">Nucleotide-binding</keyword>
<comment type="cofactor">
    <cofactor evidence="1 12 14">
        <name>FMN</name>
        <dbReference type="ChEBI" id="CHEBI:58210"/>
    </cofactor>
</comment>
<evidence type="ECO:0000256" key="9">
    <source>
        <dbReference type="ARBA" id="ARBA00023002"/>
    </source>
</evidence>
<feature type="domain" description="DUS-like FMN-binding" evidence="16">
    <location>
        <begin position="24"/>
        <end position="330"/>
    </location>
</feature>
<evidence type="ECO:0000256" key="14">
    <source>
        <dbReference type="PIRSR" id="PIRSR006621-2"/>
    </source>
</evidence>
<protein>
    <recommendedName>
        <fullName evidence="12">tRNA-dihydrouridine synthase</fullName>
        <ecNumber evidence="12">1.3.1.-</ecNumber>
    </recommendedName>
</protein>
<evidence type="ECO:0000256" key="2">
    <source>
        <dbReference type="ARBA" id="ARBA00002790"/>
    </source>
</evidence>
<dbReference type="EMBL" id="SJJR01000009">
    <property type="protein sequence ID" value="TCB96554.1"/>
    <property type="molecule type" value="Genomic_DNA"/>
</dbReference>
<dbReference type="InterPro" id="IPR004652">
    <property type="entry name" value="DusB-like"/>
</dbReference>
<dbReference type="Proteomes" id="UP000292274">
    <property type="component" value="Unassembled WGS sequence"/>
</dbReference>
<dbReference type="EC" id="1.3.1.-" evidence="12"/>
<evidence type="ECO:0000256" key="13">
    <source>
        <dbReference type="PIRSR" id="PIRSR006621-1"/>
    </source>
</evidence>
<evidence type="ECO:0000256" key="1">
    <source>
        <dbReference type="ARBA" id="ARBA00001917"/>
    </source>
</evidence>
<dbReference type="GO" id="GO:0017150">
    <property type="term" value="F:tRNA dihydrouridine synthase activity"/>
    <property type="evidence" value="ECO:0007669"/>
    <property type="project" value="InterPro"/>
</dbReference>
<evidence type="ECO:0000256" key="8">
    <source>
        <dbReference type="ARBA" id="ARBA00022884"/>
    </source>
</evidence>
<keyword evidence="6 12" id="KW-0819">tRNA processing</keyword>
<evidence type="ECO:0000256" key="15">
    <source>
        <dbReference type="SAM" id="MobiDB-lite"/>
    </source>
</evidence>
<dbReference type="PIRSF" id="PIRSF006621">
    <property type="entry name" value="Dus"/>
    <property type="match status" value="1"/>
</dbReference>
<evidence type="ECO:0000313" key="18">
    <source>
        <dbReference type="Proteomes" id="UP000292274"/>
    </source>
</evidence>
<dbReference type="Gene3D" id="3.20.20.70">
    <property type="entry name" value="Aldolase class I"/>
    <property type="match status" value="1"/>
</dbReference>
<name>A0A4R0GGN1_9ACTN</name>
<dbReference type="GO" id="GO:0000049">
    <property type="term" value="F:tRNA binding"/>
    <property type="evidence" value="ECO:0007669"/>
    <property type="project" value="UniProtKB-KW"/>
</dbReference>
<dbReference type="Gene3D" id="1.10.1200.80">
    <property type="entry name" value="Putative flavin oxidoreducatase, domain 2"/>
    <property type="match status" value="1"/>
</dbReference>
<evidence type="ECO:0000256" key="11">
    <source>
        <dbReference type="ARBA" id="ARBA00048802"/>
    </source>
</evidence>
<feature type="binding site" evidence="14">
    <location>
        <position position="80"/>
    </location>
    <ligand>
        <name>FMN</name>
        <dbReference type="ChEBI" id="CHEBI:58210"/>
    </ligand>
</feature>
<gene>
    <name evidence="17" type="primary">dusB</name>
    <name evidence="17" type="ORF">E0H26_15580</name>
</gene>
<dbReference type="InterPro" id="IPR013785">
    <property type="entry name" value="Aldolase_TIM"/>
</dbReference>
<comment type="caution">
    <text evidence="17">The sequence shown here is derived from an EMBL/GenBank/DDBJ whole genome shotgun (WGS) entry which is preliminary data.</text>
</comment>
<evidence type="ECO:0000256" key="6">
    <source>
        <dbReference type="ARBA" id="ARBA00022694"/>
    </source>
</evidence>
<evidence type="ECO:0000256" key="3">
    <source>
        <dbReference type="ARBA" id="ARBA00022555"/>
    </source>
</evidence>
<dbReference type="InterPro" id="IPR018517">
    <property type="entry name" value="tRNA_hU_synthase_CS"/>
</dbReference>
<dbReference type="PANTHER" id="PTHR45846:SF1">
    <property type="entry name" value="TRNA-DIHYDROURIDINE(47) SYNTHASE [NAD(P)(+)]-LIKE"/>
    <property type="match status" value="1"/>
</dbReference>
<dbReference type="OrthoDB" id="9764501at2"/>
<dbReference type="SUPFAM" id="SSF51395">
    <property type="entry name" value="FMN-linked oxidoreductases"/>
    <property type="match status" value="1"/>
</dbReference>
<accession>A0A4R0GGN1</accession>
<dbReference type="NCBIfam" id="TIGR00737">
    <property type="entry name" value="nifR3_yhdG"/>
    <property type="match status" value="1"/>
</dbReference>
<feature type="binding site" evidence="14">
    <location>
        <position position="183"/>
    </location>
    <ligand>
        <name>FMN</name>
        <dbReference type="ChEBI" id="CHEBI:58210"/>
    </ligand>
</feature>
<dbReference type="PANTHER" id="PTHR45846">
    <property type="entry name" value="TRNA-DIHYDROURIDINE(47) SYNTHASE [NAD(P)(+)]-LIKE"/>
    <property type="match status" value="1"/>
</dbReference>
<evidence type="ECO:0000256" key="7">
    <source>
        <dbReference type="ARBA" id="ARBA00022857"/>
    </source>
</evidence>
<keyword evidence="7" id="KW-0521">NADP</keyword>
<keyword evidence="4 12" id="KW-0285">Flavoprotein</keyword>
<evidence type="ECO:0000313" key="17">
    <source>
        <dbReference type="EMBL" id="TCB96554.1"/>
    </source>
</evidence>
<evidence type="ECO:0000256" key="12">
    <source>
        <dbReference type="PIRNR" id="PIRNR006621"/>
    </source>
</evidence>
<evidence type="ECO:0000256" key="10">
    <source>
        <dbReference type="ARBA" id="ARBA00048205"/>
    </source>
</evidence>
<keyword evidence="8" id="KW-0694">RNA-binding</keyword>
<dbReference type="InterPro" id="IPR024036">
    <property type="entry name" value="tRNA-dHydroUridine_Synthase_C"/>
</dbReference>
<comment type="catalytic activity">
    <reaction evidence="10">
        <text>a 5,6-dihydrouridine in tRNA + NADP(+) = a uridine in tRNA + NADPH + H(+)</text>
        <dbReference type="Rhea" id="RHEA:23624"/>
        <dbReference type="Rhea" id="RHEA-COMP:13339"/>
        <dbReference type="Rhea" id="RHEA-COMP:13887"/>
        <dbReference type="ChEBI" id="CHEBI:15378"/>
        <dbReference type="ChEBI" id="CHEBI:57783"/>
        <dbReference type="ChEBI" id="CHEBI:58349"/>
        <dbReference type="ChEBI" id="CHEBI:65315"/>
        <dbReference type="ChEBI" id="CHEBI:74443"/>
    </reaction>
</comment>
<dbReference type="PROSITE" id="PS01136">
    <property type="entry name" value="UPF0034"/>
    <property type="match status" value="1"/>
</dbReference>
<feature type="binding site" evidence="14">
    <location>
        <begin position="26"/>
        <end position="28"/>
    </location>
    <ligand>
        <name>FMN</name>
        <dbReference type="ChEBI" id="CHEBI:58210"/>
    </ligand>
</feature>
<dbReference type="InterPro" id="IPR035587">
    <property type="entry name" value="DUS-like_FMN-bd"/>
</dbReference>
<dbReference type="GO" id="GO:0050660">
    <property type="term" value="F:flavin adenine dinucleotide binding"/>
    <property type="evidence" value="ECO:0007669"/>
    <property type="project" value="InterPro"/>
</dbReference>
<keyword evidence="3" id="KW-0820">tRNA-binding</keyword>
<reference evidence="17 18" key="1">
    <citation type="submission" date="2019-02" db="EMBL/GenBank/DDBJ databases">
        <title>Jishengella sp. nov., isolated from a root of Zingiber montanum.</title>
        <authorList>
            <person name="Kuncharoen N."/>
            <person name="Kudo T."/>
            <person name="Masahiro Y."/>
            <person name="Ohkuma M."/>
            <person name="Tanasupawat S."/>
        </authorList>
    </citation>
    <scope>NUCLEOTIDE SEQUENCE [LARGE SCALE GENOMIC DNA]</scope>
    <source>
        <strain evidence="17 18">PLAI 1-1</strain>
    </source>
</reference>
<comment type="function">
    <text evidence="2 12">Catalyzes the synthesis of 5,6-dihydrouridine (D), a modified base found in the D-loop of most tRNAs, via the reduction of the C5-C6 double bond in target uridines.</text>
</comment>
<dbReference type="AlphaFoldDB" id="A0A4R0GGN1"/>
<dbReference type="RefSeq" id="WP_131304365.1">
    <property type="nucleotide sequence ID" value="NZ_SJJR01000009.1"/>
</dbReference>
<organism evidence="17 18">
    <name type="scientific">Micromonospora zingiberis</name>
    <dbReference type="NCBI Taxonomy" id="2053011"/>
    <lineage>
        <taxon>Bacteria</taxon>
        <taxon>Bacillati</taxon>
        <taxon>Actinomycetota</taxon>
        <taxon>Actinomycetes</taxon>
        <taxon>Micromonosporales</taxon>
        <taxon>Micromonosporaceae</taxon>
        <taxon>Micromonospora</taxon>
    </lineage>
</organism>
<feature type="active site" description="Proton donor" evidence="13">
    <location>
        <position position="111"/>
    </location>
</feature>
<feature type="binding site" evidence="14">
    <location>
        <position position="153"/>
    </location>
    <ligand>
        <name>FMN</name>
        <dbReference type="ChEBI" id="CHEBI:58210"/>
    </ligand>
</feature>
<keyword evidence="18" id="KW-1185">Reference proteome</keyword>
<evidence type="ECO:0000256" key="4">
    <source>
        <dbReference type="ARBA" id="ARBA00022630"/>
    </source>
</evidence>
<keyword evidence="5 12" id="KW-0288">FMN</keyword>
<comment type="catalytic activity">
    <reaction evidence="11">
        <text>a 5,6-dihydrouridine in tRNA + NAD(+) = a uridine in tRNA + NADH + H(+)</text>
        <dbReference type="Rhea" id="RHEA:54452"/>
        <dbReference type="Rhea" id="RHEA-COMP:13339"/>
        <dbReference type="Rhea" id="RHEA-COMP:13887"/>
        <dbReference type="ChEBI" id="CHEBI:15378"/>
        <dbReference type="ChEBI" id="CHEBI:57540"/>
        <dbReference type="ChEBI" id="CHEBI:57945"/>
        <dbReference type="ChEBI" id="CHEBI:65315"/>
        <dbReference type="ChEBI" id="CHEBI:74443"/>
    </reaction>
</comment>
<evidence type="ECO:0000256" key="5">
    <source>
        <dbReference type="ARBA" id="ARBA00022643"/>
    </source>
</evidence>
<sequence length="389" mass="41824">MPTTASVLRPLSIGRHQVWPPVVLAPMAGITNVGFRQLCREQGGGIYVCEMITTVALVERNPKTLRMIAFGADESPRSLQLYGTDPETTAAAVRIVVEKNLADHIDLNFGCPVPKVTRRGGGAALPWRRRLFARLVKAAVDAASPAGVPVTVKMRKGIDDDHLTYVEAGLAAQEAGVATVALHGRTAAQRYSGTADWDAIATLKQALDVPVLGNGDIWEADDALRMVAHTGVDGVVIGRGCLGRPWLFADLEAAFDGRAERRLPSLGEVATTMRRHAELLVDQFSVGARNPARGERDGCTDFRKHVAWYLKGFPVGSELRRALAMIDSLAQLDDLLGKLDPTVLFPVETLGQPRGRTNSPGKVFLPDGWLASRDDDTVPEGAELDDSGG</sequence>
<dbReference type="InterPro" id="IPR001269">
    <property type="entry name" value="DUS_fam"/>
</dbReference>
<feature type="binding site" evidence="14">
    <location>
        <begin position="238"/>
        <end position="239"/>
    </location>
    <ligand>
        <name>FMN</name>
        <dbReference type="ChEBI" id="CHEBI:58210"/>
    </ligand>
</feature>
<keyword evidence="9 12" id="KW-0560">Oxidoreductase</keyword>
<proteinExistence type="inferred from homology"/>
<comment type="similarity">
    <text evidence="12">Belongs to the dus family.</text>
</comment>